<dbReference type="RefSeq" id="WP_010802229.1">
    <property type="nucleotide sequence ID" value="NZ_CAJSYT010000001.1"/>
</dbReference>
<gene>
    <name evidence="5" type="ORF">GKE01_15145</name>
</gene>
<dbReference type="AlphaFoldDB" id="A0A6G1ZG05"/>
<evidence type="ECO:0000256" key="4">
    <source>
        <dbReference type="RuleBase" id="RU003939"/>
    </source>
</evidence>
<protein>
    <submittedName>
        <fullName evidence="5">Integration host factor</fullName>
    </submittedName>
</protein>
<evidence type="ECO:0000313" key="5">
    <source>
        <dbReference type="EMBL" id="MRY12800.1"/>
    </source>
</evidence>
<dbReference type="CDD" id="cd13831">
    <property type="entry name" value="HU"/>
    <property type="match status" value="1"/>
</dbReference>
<dbReference type="EMBL" id="WKLP01000022">
    <property type="protein sequence ID" value="MRY12800.1"/>
    <property type="molecule type" value="Genomic_DNA"/>
</dbReference>
<dbReference type="GO" id="GO:0003677">
    <property type="term" value="F:DNA binding"/>
    <property type="evidence" value="ECO:0007669"/>
    <property type="project" value="UniProtKB-KW"/>
</dbReference>
<dbReference type="Gene3D" id="4.10.520.10">
    <property type="entry name" value="IHF-like DNA-binding proteins"/>
    <property type="match status" value="1"/>
</dbReference>
<dbReference type="InterPro" id="IPR010992">
    <property type="entry name" value="IHF-like_DNA-bd_dom_sf"/>
</dbReference>
<dbReference type="InterPro" id="IPR000119">
    <property type="entry name" value="Hist_DNA-bd"/>
</dbReference>
<organism evidence="5">
    <name type="scientific">Parabacteroides goldsteinii</name>
    <dbReference type="NCBI Taxonomy" id="328812"/>
    <lineage>
        <taxon>Bacteria</taxon>
        <taxon>Pseudomonadati</taxon>
        <taxon>Bacteroidota</taxon>
        <taxon>Bacteroidia</taxon>
        <taxon>Bacteroidales</taxon>
        <taxon>Tannerellaceae</taxon>
        <taxon>Parabacteroides</taxon>
    </lineage>
</organism>
<accession>A0A6G1ZG05</accession>
<evidence type="ECO:0000256" key="2">
    <source>
        <dbReference type="ARBA" id="ARBA00023067"/>
    </source>
</evidence>
<dbReference type="SUPFAM" id="SSF47729">
    <property type="entry name" value="IHF-like DNA-binding proteins"/>
    <property type="match status" value="1"/>
</dbReference>
<reference evidence="5" key="1">
    <citation type="journal article" date="2019" name="Nat. Med.">
        <title>A library of human gut bacterial isolates paired with longitudinal multiomics data enables mechanistic microbiome research.</title>
        <authorList>
            <person name="Poyet M."/>
            <person name="Groussin M."/>
            <person name="Gibbons S.M."/>
            <person name="Avila-Pacheco J."/>
            <person name="Jiang X."/>
            <person name="Kearney S.M."/>
            <person name="Perrotta A.R."/>
            <person name="Berdy B."/>
            <person name="Zhao S."/>
            <person name="Lieberman T.D."/>
            <person name="Swanson P.K."/>
            <person name="Smith M."/>
            <person name="Roesemann S."/>
            <person name="Alexander J.E."/>
            <person name="Rich S.A."/>
            <person name="Livny J."/>
            <person name="Vlamakis H."/>
            <person name="Clish C."/>
            <person name="Bullock K."/>
            <person name="Deik A."/>
            <person name="Scott J."/>
            <person name="Pierce K.A."/>
            <person name="Xavier R.J."/>
            <person name="Alm E.J."/>
        </authorList>
    </citation>
    <scope>NUCLEOTIDE SEQUENCE</scope>
    <source>
        <strain evidence="5">BIOML-A4</strain>
    </source>
</reference>
<dbReference type="GO" id="GO:0005829">
    <property type="term" value="C:cytosol"/>
    <property type="evidence" value="ECO:0007669"/>
    <property type="project" value="TreeGrafter"/>
</dbReference>
<dbReference type="PROSITE" id="PS00045">
    <property type="entry name" value="HISTONE_LIKE"/>
    <property type="match status" value="1"/>
</dbReference>
<dbReference type="GO" id="GO:0030527">
    <property type="term" value="F:structural constituent of chromatin"/>
    <property type="evidence" value="ECO:0007669"/>
    <property type="project" value="InterPro"/>
</dbReference>
<evidence type="ECO:0000256" key="3">
    <source>
        <dbReference type="ARBA" id="ARBA00023125"/>
    </source>
</evidence>
<dbReference type="Pfam" id="PF00216">
    <property type="entry name" value="Bac_DNA_binding"/>
    <property type="match status" value="1"/>
</dbReference>
<keyword evidence="3" id="KW-0238">DNA-binding</keyword>
<dbReference type="GO" id="GO:0030261">
    <property type="term" value="P:chromosome condensation"/>
    <property type="evidence" value="ECO:0007669"/>
    <property type="project" value="UniProtKB-KW"/>
</dbReference>
<dbReference type="PANTHER" id="PTHR33175:SF3">
    <property type="entry name" value="DNA-BINDING PROTEIN HU-BETA"/>
    <property type="match status" value="1"/>
</dbReference>
<comment type="similarity">
    <text evidence="1 4">Belongs to the bacterial histone-like protein family.</text>
</comment>
<name>A0A6G1ZG05_9BACT</name>
<evidence type="ECO:0000256" key="1">
    <source>
        <dbReference type="ARBA" id="ARBA00010529"/>
    </source>
</evidence>
<dbReference type="SMART" id="SM00411">
    <property type="entry name" value="BHL"/>
    <property type="match status" value="1"/>
</dbReference>
<sequence length="93" mass="10222">MNKAELIEALADKAGVQKQSAKQLLDAYIDIVTEKISQKEEIVIVGFGTLTPRSQNTRLARNPKTGTPVQIPARTTVKFKPGKFLLQAMNGKK</sequence>
<dbReference type="PRINTS" id="PR01727">
    <property type="entry name" value="DNABINDINGHU"/>
</dbReference>
<comment type="caution">
    <text evidence="5">The sequence shown here is derived from an EMBL/GenBank/DDBJ whole genome shotgun (WGS) entry which is preliminary data.</text>
</comment>
<dbReference type="InterPro" id="IPR020816">
    <property type="entry name" value="Histone-like_DNA-bd_CS"/>
</dbReference>
<keyword evidence="2" id="KW-0226">DNA condensation</keyword>
<proteinExistence type="inferred from homology"/>
<dbReference type="PANTHER" id="PTHR33175">
    <property type="entry name" value="DNA-BINDING PROTEIN HU"/>
    <property type="match status" value="1"/>
</dbReference>